<dbReference type="AlphaFoldDB" id="A0A1H9CHM6"/>
<evidence type="ECO:0000313" key="1">
    <source>
        <dbReference type="EMBL" id="SEQ00517.1"/>
    </source>
</evidence>
<dbReference type="OrthoDB" id="9805740at2"/>
<dbReference type="RefSeq" id="WP_092571144.1">
    <property type="nucleotide sequence ID" value="NZ_FOEN01000004.1"/>
</dbReference>
<keyword evidence="2" id="KW-1185">Reference proteome</keyword>
<evidence type="ECO:0008006" key="3">
    <source>
        <dbReference type="Google" id="ProtNLM"/>
    </source>
</evidence>
<dbReference type="Proteomes" id="UP000198833">
    <property type="component" value="Unassembled WGS sequence"/>
</dbReference>
<accession>A0A1H9CHM6</accession>
<proteinExistence type="predicted"/>
<organism evidence="1 2">
    <name type="scientific">Ignavigranum ruoffiae</name>
    <dbReference type="NCBI Taxonomy" id="89093"/>
    <lineage>
        <taxon>Bacteria</taxon>
        <taxon>Bacillati</taxon>
        <taxon>Bacillota</taxon>
        <taxon>Bacilli</taxon>
        <taxon>Lactobacillales</taxon>
        <taxon>Aerococcaceae</taxon>
        <taxon>Ignavigranum</taxon>
    </lineage>
</organism>
<dbReference type="EMBL" id="FOEN01000004">
    <property type="protein sequence ID" value="SEQ00517.1"/>
    <property type="molecule type" value="Genomic_DNA"/>
</dbReference>
<gene>
    <name evidence="1" type="ORF">SAMN04488558_10435</name>
</gene>
<reference evidence="1 2" key="1">
    <citation type="submission" date="2016-10" db="EMBL/GenBank/DDBJ databases">
        <authorList>
            <person name="de Groot N.N."/>
        </authorList>
    </citation>
    <scope>NUCLEOTIDE SEQUENCE [LARGE SCALE GENOMIC DNA]</scope>
    <source>
        <strain evidence="1 2">DSM 15695</strain>
    </source>
</reference>
<name>A0A1H9CHM6_9LACT</name>
<dbReference type="STRING" id="89093.SAMN04488558_10435"/>
<evidence type="ECO:0000313" key="2">
    <source>
        <dbReference type="Proteomes" id="UP000198833"/>
    </source>
</evidence>
<sequence>MQKAFKYKDLSFDPISEEEVLVCACDVSASIGYKPNDIIQINPSITAAFSLRVAMLELMAINAKPFLLFNLCGNEWENTGKLFYQGIKNELELAGYPNLTINGSTEENMETCMSSIGVTLLGRAEYKNLKIRKVQSGQSCFQCGLPYSGHALIEHLQDVPTYDDVRKLRSNEIVSEIVPIGSKGALNEAHQTAEANNMVFTPLSLSKQSLDIAKSSGGPATSLLVVADRELEEELEHTFAYVTEIGKIE</sequence>
<protein>
    <recommendedName>
        <fullName evidence="3">Alpha-ribazole kinase</fullName>
    </recommendedName>
</protein>